<organism evidence="1 2">
    <name type="scientific">Linum tenue</name>
    <dbReference type="NCBI Taxonomy" id="586396"/>
    <lineage>
        <taxon>Eukaryota</taxon>
        <taxon>Viridiplantae</taxon>
        <taxon>Streptophyta</taxon>
        <taxon>Embryophyta</taxon>
        <taxon>Tracheophyta</taxon>
        <taxon>Spermatophyta</taxon>
        <taxon>Magnoliopsida</taxon>
        <taxon>eudicotyledons</taxon>
        <taxon>Gunneridae</taxon>
        <taxon>Pentapetalae</taxon>
        <taxon>rosids</taxon>
        <taxon>fabids</taxon>
        <taxon>Malpighiales</taxon>
        <taxon>Linaceae</taxon>
        <taxon>Linum</taxon>
    </lineage>
</organism>
<evidence type="ECO:0000313" key="2">
    <source>
        <dbReference type="Proteomes" id="UP001154282"/>
    </source>
</evidence>
<evidence type="ECO:0000313" key="1">
    <source>
        <dbReference type="EMBL" id="CAI0561276.1"/>
    </source>
</evidence>
<proteinExistence type="predicted"/>
<dbReference type="Proteomes" id="UP001154282">
    <property type="component" value="Unassembled WGS sequence"/>
</dbReference>
<sequence>MQSDSRASSTTNKRL</sequence>
<gene>
    <name evidence="1" type="ORF">LITE_LOCUS50029</name>
</gene>
<dbReference type="EMBL" id="CAMGYJ010000011">
    <property type="protein sequence ID" value="CAI0561276.1"/>
    <property type="molecule type" value="Genomic_DNA"/>
</dbReference>
<reference evidence="1" key="1">
    <citation type="submission" date="2022-08" db="EMBL/GenBank/DDBJ databases">
        <authorList>
            <person name="Gutierrez-Valencia J."/>
        </authorList>
    </citation>
    <scope>NUCLEOTIDE SEQUENCE</scope>
</reference>
<comment type="caution">
    <text evidence="1">The sequence shown here is derived from an EMBL/GenBank/DDBJ whole genome shotgun (WGS) entry which is preliminary data.</text>
</comment>
<name>A0AAV0RW41_9ROSI</name>
<keyword evidence="2" id="KW-1185">Reference proteome</keyword>
<protein>
    <submittedName>
        <fullName evidence="1">Uncharacterized protein</fullName>
    </submittedName>
</protein>
<accession>A0AAV0RW41</accession>